<dbReference type="Proteomes" id="UP000663824">
    <property type="component" value="Unassembled WGS sequence"/>
</dbReference>
<evidence type="ECO:0000313" key="7">
    <source>
        <dbReference type="Proteomes" id="UP000663824"/>
    </source>
</evidence>
<evidence type="ECO:0000313" key="2">
    <source>
        <dbReference type="EMBL" id="CAF1391913.1"/>
    </source>
</evidence>
<reference evidence="3" key="1">
    <citation type="submission" date="2021-02" db="EMBL/GenBank/DDBJ databases">
        <authorList>
            <person name="Nowell W R."/>
        </authorList>
    </citation>
    <scope>NUCLEOTIDE SEQUENCE</scope>
</reference>
<dbReference type="EMBL" id="CAJNOV010010122">
    <property type="protein sequence ID" value="CAF1391913.1"/>
    <property type="molecule type" value="Genomic_DNA"/>
</dbReference>
<feature type="region of interest" description="Disordered" evidence="1">
    <location>
        <begin position="112"/>
        <end position="148"/>
    </location>
</feature>
<evidence type="ECO:0000313" key="5">
    <source>
        <dbReference type="EMBL" id="CAF4140947.1"/>
    </source>
</evidence>
<gene>
    <name evidence="5" type="ORF">BYL167_LOCUS21022</name>
    <name evidence="2" type="ORF">CJN711_LOCUS21500</name>
    <name evidence="4" type="ORF">GIL414_LOCUS5013</name>
    <name evidence="3" type="ORF">MBJ925_LOCUS6488</name>
    <name evidence="6" type="ORF">SMN809_LOCUS34440</name>
</gene>
<comment type="caution">
    <text evidence="3">The sequence shown here is derived from an EMBL/GenBank/DDBJ whole genome shotgun (WGS) entry which is preliminary data.</text>
</comment>
<dbReference type="EMBL" id="CAJOBH010009435">
    <property type="protein sequence ID" value="CAF4140947.1"/>
    <property type="molecule type" value="Genomic_DNA"/>
</dbReference>
<sequence>MSDTLLFLSSTMPNEHERIRDIKCHINQLISELRIIEPNNSYLEKFQPFNITINSSSTIIKNETCVLDHQCPYLARKQAVLHSTTYHEYRKIHKRKNFLLLSPKKNIFANSACATSTPKNSPNKNTSLKPHLTSTPRRNKRQSTNTIPLKRLLYNNNKFSNRQRHATKRSIIPRYSQLNAIDENPQWI</sequence>
<evidence type="ECO:0000313" key="6">
    <source>
        <dbReference type="EMBL" id="CAF4490271.1"/>
    </source>
</evidence>
<protein>
    <submittedName>
        <fullName evidence="3">Uncharacterized protein</fullName>
    </submittedName>
</protein>
<name>A0A816M6Q4_9BILA</name>
<proteinExistence type="predicted"/>
<dbReference type="Proteomes" id="UP000681720">
    <property type="component" value="Unassembled WGS sequence"/>
</dbReference>
<dbReference type="Proteomes" id="UP000676336">
    <property type="component" value="Unassembled WGS sequence"/>
</dbReference>
<dbReference type="EMBL" id="CAJOBJ010001275">
    <property type="protein sequence ID" value="CAF3870791.1"/>
    <property type="molecule type" value="Genomic_DNA"/>
</dbReference>
<dbReference type="Proteomes" id="UP000663855">
    <property type="component" value="Unassembled WGS sequence"/>
</dbReference>
<organism evidence="3 7">
    <name type="scientific">Rotaria magnacalcarata</name>
    <dbReference type="NCBI Taxonomy" id="392030"/>
    <lineage>
        <taxon>Eukaryota</taxon>
        <taxon>Metazoa</taxon>
        <taxon>Spiralia</taxon>
        <taxon>Gnathifera</taxon>
        <taxon>Rotifera</taxon>
        <taxon>Eurotatoria</taxon>
        <taxon>Bdelloidea</taxon>
        <taxon>Philodinida</taxon>
        <taxon>Philodinidae</taxon>
        <taxon>Rotaria</taxon>
    </lineage>
</organism>
<feature type="compositionally biased region" description="Polar residues" evidence="1">
    <location>
        <begin position="112"/>
        <end position="147"/>
    </location>
</feature>
<dbReference type="AlphaFoldDB" id="A0A816M6Q4"/>
<evidence type="ECO:0000256" key="1">
    <source>
        <dbReference type="SAM" id="MobiDB-lite"/>
    </source>
</evidence>
<dbReference type="EMBL" id="CAJNRE010002016">
    <property type="protein sequence ID" value="CAF1963799.1"/>
    <property type="molecule type" value="Genomic_DNA"/>
</dbReference>
<dbReference type="Proteomes" id="UP000681967">
    <property type="component" value="Unassembled WGS sequence"/>
</dbReference>
<evidence type="ECO:0000313" key="4">
    <source>
        <dbReference type="EMBL" id="CAF3870791.1"/>
    </source>
</evidence>
<dbReference type="EMBL" id="CAJOBI010079091">
    <property type="protein sequence ID" value="CAF4490271.1"/>
    <property type="molecule type" value="Genomic_DNA"/>
</dbReference>
<accession>A0A816M6Q4</accession>
<evidence type="ECO:0000313" key="3">
    <source>
        <dbReference type="EMBL" id="CAF1963799.1"/>
    </source>
</evidence>